<dbReference type="SMART" id="SM00421">
    <property type="entry name" value="HTH_LUXR"/>
    <property type="match status" value="1"/>
</dbReference>
<dbReference type="PANTHER" id="PTHR44688">
    <property type="entry name" value="DNA-BINDING TRANSCRIPTIONAL ACTIVATOR DEVR_DOSR"/>
    <property type="match status" value="1"/>
</dbReference>
<evidence type="ECO:0000256" key="2">
    <source>
        <dbReference type="ARBA" id="ARBA00023125"/>
    </source>
</evidence>
<dbReference type="InterPro" id="IPR000792">
    <property type="entry name" value="Tscrpt_reg_LuxR_C"/>
</dbReference>
<dbReference type="SMART" id="SM00448">
    <property type="entry name" value="REC"/>
    <property type="match status" value="1"/>
</dbReference>
<dbReference type="InterPro" id="IPR036388">
    <property type="entry name" value="WH-like_DNA-bd_sf"/>
</dbReference>
<dbReference type="PRINTS" id="PR00038">
    <property type="entry name" value="HTHLUXR"/>
</dbReference>
<evidence type="ECO:0000256" key="4">
    <source>
        <dbReference type="PROSITE-ProRule" id="PRU00169"/>
    </source>
</evidence>
<dbReference type="Pfam" id="PF00196">
    <property type="entry name" value="GerE"/>
    <property type="match status" value="1"/>
</dbReference>
<evidence type="ECO:0000313" key="7">
    <source>
        <dbReference type="Proteomes" id="UP000315003"/>
    </source>
</evidence>
<keyword evidence="3" id="KW-0804">Transcription</keyword>
<keyword evidence="7" id="KW-1185">Reference proteome</keyword>
<keyword evidence="4" id="KW-0597">Phosphoprotein</keyword>
<reference evidence="6 7" key="1">
    <citation type="submission" date="2019-02" db="EMBL/GenBank/DDBJ databases">
        <title>Deep-cultivation of Planctomycetes and their phenomic and genomic characterization uncovers novel biology.</title>
        <authorList>
            <person name="Wiegand S."/>
            <person name="Jogler M."/>
            <person name="Boedeker C."/>
            <person name="Pinto D."/>
            <person name="Vollmers J."/>
            <person name="Rivas-Marin E."/>
            <person name="Kohn T."/>
            <person name="Peeters S.H."/>
            <person name="Heuer A."/>
            <person name="Rast P."/>
            <person name="Oberbeckmann S."/>
            <person name="Bunk B."/>
            <person name="Jeske O."/>
            <person name="Meyerdierks A."/>
            <person name="Storesund J.E."/>
            <person name="Kallscheuer N."/>
            <person name="Luecker S."/>
            <person name="Lage O.M."/>
            <person name="Pohl T."/>
            <person name="Merkel B.J."/>
            <person name="Hornburger P."/>
            <person name="Mueller R.-W."/>
            <person name="Bruemmer F."/>
            <person name="Labrenz M."/>
            <person name="Spormann A.M."/>
            <person name="Op den Camp H."/>
            <person name="Overmann J."/>
            <person name="Amann R."/>
            <person name="Jetten M.S.M."/>
            <person name="Mascher T."/>
            <person name="Medema M.H."/>
            <person name="Devos D.P."/>
            <person name="Kaster A.-K."/>
            <person name="Ovreas L."/>
            <person name="Rohde M."/>
            <person name="Galperin M.Y."/>
            <person name="Jogler C."/>
        </authorList>
    </citation>
    <scope>NUCLEOTIDE SEQUENCE [LARGE SCALE GENOMIC DNA]</scope>
    <source>
        <strain evidence="6 7">SV_7m_r</strain>
    </source>
</reference>
<evidence type="ECO:0000256" key="1">
    <source>
        <dbReference type="ARBA" id="ARBA00023015"/>
    </source>
</evidence>
<proteinExistence type="predicted"/>
<evidence type="ECO:0000313" key="6">
    <source>
        <dbReference type="EMBL" id="QDT58470.1"/>
    </source>
</evidence>
<evidence type="ECO:0000256" key="3">
    <source>
        <dbReference type="ARBA" id="ARBA00023163"/>
    </source>
</evidence>
<dbReference type="GO" id="GO:0006355">
    <property type="term" value="P:regulation of DNA-templated transcription"/>
    <property type="evidence" value="ECO:0007669"/>
    <property type="project" value="InterPro"/>
</dbReference>
<feature type="modified residue" description="4-aspartylphosphate" evidence="4">
    <location>
        <position position="78"/>
    </location>
</feature>
<dbReference type="Gene3D" id="1.10.10.10">
    <property type="entry name" value="Winged helix-like DNA-binding domain superfamily/Winged helix DNA-binding domain"/>
    <property type="match status" value="1"/>
</dbReference>
<dbReference type="Gene3D" id="3.40.50.2300">
    <property type="match status" value="1"/>
</dbReference>
<dbReference type="PANTHER" id="PTHR44688:SF16">
    <property type="entry name" value="DNA-BINDING TRANSCRIPTIONAL ACTIVATOR DEVR_DOSR"/>
    <property type="match status" value="1"/>
</dbReference>
<keyword evidence="1" id="KW-0805">Transcription regulation</keyword>
<dbReference type="PROSITE" id="PS50110">
    <property type="entry name" value="RESPONSE_REGULATORY"/>
    <property type="match status" value="1"/>
</dbReference>
<feature type="domain" description="Response regulatory" evidence="5">
    <location>
        <begin position="29"/>
        <end position="143"/>
    </location>
</feature>
<dbReference type="AlphaFoldDB" id="A0A517SQT9"/>
<gene>
    <name evidence="6" type="primary">fixJ</name>
    <name evidence="6" type="ORF">SV7mr_09630</name>
</gene>
<name>A0A517SQT9_9BACT</name>
<dbReference type="SUPFAM" id="SSF52172">
    <property type="entry name" value="CheY-like"/>
    <property type="match status" value="1"/>
</dbReference>
<evidence type="ECO:0000259" key="5">
    <source>
        <dbReference type="PROSITE" id="PS50110"/>
    </source>
</evidence>
<dbReference type="InterPro" id="IPR016032">
    <property type="entry name" value="Sig_transdc_resp-reg_C-effctor"/>
</dbReference>
<keyword evidence="2" id="KW-0238">DNA-binding</keyword>
<accession>A0A517SQT9</accession>
<dbReference type="SUPFAM" id="SSF46894">
    <property type="entry name" value="C-terminal effector domain of the bipartite response regulators"/>
    <property type="match status" value="1"/>
</dbReference>
<sequence>MAPTTAGSTTATPLVAQNSVTSAVHAKPRVLLIDDDPSVLQTVAHRLQVEGYRPECYACGSSFLNAVTADDVGCVVTDLRLPDVDGLELIHRLKNANASLSLILATAFADVPIAVAAMQAGAHTVLEKPIAMEKLLGELPLAIENSLARHQTKTRRQHASGLLKQLSDAERAVLELAVAGKKNRDIATELQMSPRTVDRRRQSAMNKICGETLADYAVLKSHAQTT</sequence>
<organism evidence="6 7">
    <name type="scientific">Stieleria bergensis</name>
    <dbReference type="NCBI Taxonomy" id="2528025"/>
    <lineage>
        <taxon>Bacteria</taxon>
        <taxon>Pseudomonadati</taxon>
        <taxon>Planctomycetota</taxon>
        <taxon>Planctomycetia</taxon>
        <taxon>Pirellulales</taxon>
        <taxon>Pirellulaceae</taxon>
        <taxon>Stieleria</taxon>
    </lineage>
</organism>
<dbReference type="InterPro" id="IPR011006">
    <property type="entry name" value="CheY-like_superfamily"/>
</dbReference>
<dbReference type="EMBL" id="CP036272">
    <property type="protein sequence ID" value="QDT58470.1"/>
    <property type="molecule type" value="Genomic_DNA"/>
</dbReference>
<dbReference type="GO" id="GO:0003677">
    <property type="term" value="F:DNA binding"/>
    <property type="evidence" value="ECO:0007669"/>
    <property type="project" value="UniProtKB-KW"/>
</dbReference>
<dbReference type="Pfam" id="PF00072">
    <property type="entry name" value="Response_reg"/>
    <property type="match status" value="1"/>
</dbReference>
<protein>
    <submittedName>
        <fullName evidence="6">Transcriptional regulatory protein FixJ</fullName>
    </submittedName>
</protein>
<dbReference type="Proteomes" id="UP000315003">
    <property type="component" value="Chromosome"/>
</dbReference>
<dbReference type="PROSITE" id="PS00622">
    <property type="entry name" value="HTH_LUXR_1"/>
    <property type="match status" value="1"/>
</dbReference>
<dbReference type="GO" id="GO:0000160">
    <property type="term" value="P:phosphorelay signal transduction system"/>
    <property type="evidence" value="ECO:0007669"/>
    <property type="project" value="InterPro"/>
</dbReference>
<dbReference type="RefSeq" id="WP_419188093.1">
    <property type="nucleotide sequence ID" value="NZ_CP036272.1"/>
</dbReference>
<dbReference type="InterPro" id="IPR001789">
    <property type="entry name" value="Sig_transdc_resp-reg_receiver"/>
</dbReference>